<sequence>MQRTYKPIEIARALNLSTSALRHYESWGVVPAPERGANGYRLYTDIHLAYFRCLRTMFAGFGVAVTCEVLRHIQAGEMNAAFWLVNKEQALLQQDKQAADQTMELLRRLELPAVADTKKKQPISIGEAAAIAGVTTSALRHWEKEELLTPLRGSDNGYRLYTPLHIRQILIIRTLRSTVYLLRNLKDIVHAVEHQSVEQAVKLTETAIQGIHARIRNQFQGVHQLVELCRAVKLME</sequence>
<dbReference type="InterPro" id="IPR047057">
    <property type="entry name" value="MerR_fam"/>
</dbReference>
<keyword evidence="4" id="KW-0804">Transcription</keyword>
<keyword evidence="1" id="KW-0678">Repressor</keyword>
<dbReference type="PANTHER" id="PTHR30204">
    <property type="entry name" value="REDOX-CYCLING DRUG-SENSING TRANSCRIPTIONAL ACTIVATOR SOXR"/>
    <property type="match status" value="1"/>
</dbReference>
<feature type="domain" description="HTH merR-type" evidence="5">
    <location>
        <begin position="4"/>
        <end position="72"/>
    </location>
</feature>
<dbReference type="EMBL" id="JAGKSP010000005">
    <property type="protein sequence ID" value="MBP3963894.1"/>
    <property type="molecule type" value="Genomic_DNA"/>
</dbReference>
<protein>
    <submittedName>
        <fullName evidence="6">MerR family transcriptional regulator</fullName>
    </submittedName>
</protein>
<keyword evidence="3" id="KW-0238">DNA-binding</keyword>
<dbReference type="Pfam" id="PF00376">
    <property type="entry name" value="MerR"/>
    <property type="match status" value="1"/>
</dbReference>
<name>A0ABS5CD28_9BACL</name>
<dbReference type="SUPFAM" id="SSF46955">
    <property type="entry name" value="Putative DNA-binding domain"/>
    <property type="match status" value="2"/>
</dbReference>
<evidence type="ECO:0000256" key="3">
    <source>
        <dbReference type="ARBA" id="ARBA00023125"/>
    </source>
</evidence>
<dbReference type="InterPro" id="IPR000551">
    <property type="entry name" value="MerR-type_HTH_dom"/>
</dbReference>
<evidence type="ECO:0000259" key="5">
    <source>
        <dbReference type="PROSITE" id="PS50937"/>
    </source>
</evidence>
<feature type="domain" description="HTH merR-type" evidence="5">
    <location>
        <begin position="122"/>
        <end position="191"/>
    </location>
</feature>
<gene>
    <name evidence="6" type="ORF">I8J30_14350</name>
</gene>
<dbReference type="Proteomes" id="UP000673394">
    <property type="component" value="Unassembled WGS sequence"/>
</dbReference>
<keyword evidence="2" id="KW-0805">Transcription regulation</keyword>
<evidence type="ECO:0000256" key="2">
    <source>
        <dbReference type="ARBA" id="ARBA00023015"/>
    </source>
</evidence>
<comment type="caution">
    <text evidence="6">The sequence shown here is derived from an EMBL/GenBank/DDBJ whole genome shotgun (WGS) entry which is preliminary data.</text>
</comment>
<dbReference type="InterPro" id="IPR009061">
    <property type="entry name" value="DNA-bd_dom_put_sf"/>
</dbReference>
<evidence type="ECO:0000256" key="4">
    <source>
        <dbReference type="ARBA" id="ARBA00023163"/>
    </source>
</evidence>
<dbReference type="PROSITE" id="PS50937">
    <property type="entry name" value="HTH_MERR_2"/>
    <property type="match status" value="2"/>
</dbReference>
<dbReference type="Pfam" id="PF13411">
    <property type="entry name" value="MerR_1"/>
    <property type="match status" value="1"/>
</dbReference>
<dbReference type="SMART" id="SM00422">
    <property type="entry name" value="HTH_MERR"/>
    <property type="match status" value="2"/>
</dbReference>
<evidence type="ECO:0000313" key="7">
    <source>
        <dbReference type="Proteomes" id="UP000673394"/>
    </source>
</evidence>
<reference evidence="6 7" key="1">
    <citation type="submission" date="2021-04" db="EMBL/GenBank/DDBJ databases">
        <title>Paenibacillus sp. DLE-14 whole genome sequence.</title>
        <authorList>
            <person name="Ham Y.J."/>
        </authorList>
    </citation>
    <scope>NUCLEOTIDE SEQUENCE [LARGE SCALE GENOMIC DNA]</scope>
    <source>
        <strain evidence="6 7">DLE-14</strain>
    </source>
</reference>
<proteinExistence type="predicted"/>
<evidence type="ECO:0000313" key="6">
    <source>
        <dbReference type="EMBL" id="MBP3963894.1"/>
    </source>
</evidence>
<dbReference type="Gene3D" id="1.10.1660.10">
    <property type="match status" value="2"/>
</dbReference>
<keyword evidence="7" id="KW-1185">Reference proteome</keyword>
<dbReference type="RefSeq" id="WP_210658738.1">
    <property type="nucleotide sequence ID" value="NZ_JAGKSP010000005.1"/>
</dbReference>
<accession>A0ABS5CD28</accession>
<dbReference type="PANTHER" id="PTHR30204:SF69">
    <property type="entry name" value="MERR-FAMILY TRANSCRIPTIONAL REGULATOR"/>
    <property type="match status" value="1"/>
</dbReference>
<evidence type="ECO:0000256" key="1">
    <source>
        <dbReference type="ARBA" id="ARBA00022491"/>
    </source>
</evidence>
<organism evidence="6 7">
    <name type="scientific">Paenibacillus lignilyticus</name>
    <dbReference type="NCBI Taxonomy" id="1172615"/>
    <lineage>
        <taxon>Bacteria</taxon>
        <taxon>Bacillati</taxon>
        <taxon>Bacillota</taxon>
        <taxon>Bacilli</taxon>
        <taxon>Bacillales</taxon>
        <taxon>Paenibacillaceae</taxon>
        <taxon>Paenibacillus</taxon>
    </lineage>
</organism>